<feature type="region of interest" description="Disordered" evidence="1">
    <location>
        <begin position="122"/>
        <end position="141"/>
    </location>
</feature>
<evidence type="ECO:0000256" key="1">
    <source>
        <dbReference type="SAM" id="MobiDB-lite"/>
    </source>
</evidence>
<dbReference type="InterPro" id="IPR055937">
    <property type="entry name" value="DUF7515"/>
</dbReference>
<protein>
    <recommendedName>
        <fullName evidence="2">DUF7515 domain-containing protein</fullName>
    </recommendedName>
</protein>
<feature type="region of interest" description="Disordered" evidence="1">
    <location>
        <begin position="151"/>
        <end position="222"/>
    </location>
</feature>
<feature type="compositionally biased region" description="Acidic residues" evidence="1">
    <location>
        <begin position="204"/>
        <end position="217"/>
    </location>
</feature>
<dbReference type="Pfam" id="PF24359">
    <property type="entry name" value="DUF7515"/>
    <property type="match status" value="1"/>
</dbReference>
<name>A0AAD4QXK2_9BILA</name>
<dbReference type="Proteomes" id="UP001201812">
    <property type="component" value="Unassembled WGS sequence"/>
</dbReference>
<gene>
    <name evidence="3" type="ORF">DdX_12148</name>
</gene>
<proteinExistence type="predicted"/>
<feature type="compositionally biased region" description="Basic and acidic residues" evidence="1">
    <location>
        <begin position="180"/>
        <end position="192"/>
    </location>
</feature>
<evidence type="ECO:0000313" key="4">
    <source>
        <dbReference type="Proteomes" id="UP001201812"/>
    </source>
</evidence>
<evidence type="ECO:0000313" key="3">
    <source>
        <dbReference type="EMBL" id="KAI1707917.1"/>
    </source>
</evidence>
<reference evidence="3" key="1">
    <citation type="submission" date="2022-01" db="EMBL/GenBank/DDBJ databases">
        <title>Genome Sequence Resource for Two Populations of Ditylenchus destructor, the Migratory Endoparasitic Phytonematode.</title>
        <authorList>
            <person name="Zhang H."/>
            <person name="Lin R."/>
            <person name="Xie B."/>
        </authorList>
    </citation>
    <scope>NUCLEOTIDE SEQUENCE</scope>
    <source>
        <strain evidence="3">BazhouSP</strain>
    </source>
</reference>
<accession>A0AAD4QXK2</accession>
<keyword evidence="4" id="KW-1185">Reference proteome</keyword>
<dbReference type="AlphaFoldDB" id="A0AAD4QXK2"/>
<evidence type="ECO:0000259" key="2">
    <source>
        <dbReference type="Pfam" id="PF24359"/>
    </source>
</evidence>
<feature type="domain" description="DUF7515" evidence="2">
    <location>
        <begin position="16"/>
        <end position="92"/>
    </location>
</feature>
<comment type="caution">
    <text evidence="3">The sequence shown here is derived from an EMBL/GenBank/DDBJ whole genome shotgun (WGS) entry which is preliminary data.</text>
</comment>
<sequence length="421" mass="47889">MISPTDFLENDEKRLNKIVQTLQSKSQGYVGTNEFLYDLYAFYKVDGEIVARDNGFKNFAEFLKSKTMHPYVEVGMNMDGKTIYQSRRNPRTDHIQFCYKEQNPYENTRNRASDRNVVASSSKFLYNPPPSAPVAEKPQKQQKINWELPDSFSEEEDVEEPSNGSLRSNNATTASGRMASSDKVDKKEESTKIRYTQRAAGQYTDDEDSDNEADDDTVTASNKFMHKTANVAELSTSRKKTSENSDDNIFAGVTRMKKFTKPTSNESNQDESETALARTLEPPKTFHTGSHGEKWLTQLQQQKKHRVTENTEINHKETNVVSPPLTSSVNANQTKRAASVASMENLEKLGDVIQAMVEYHSPRAILLEDLMDAMEKVEPKFLTLEDETKLSYTAFLRQYCPNVNVFGNAKCLNLLWKENED</sequence>
<organism evidence="3 4">
    <name type="scientific">Ditylenchus destructor</name>
    <dbReference type="NCBI Taxonomy" id="166010"/>
    <lineage>
        <taxon>Eukaryota</taxon>
        <taxon>Metazoa</taxon>
        <taxon>Ecdysozoa</taxon>
        <taxon>Nematoda</taxon>
        <taxon>Chromadorea</taxon>
        <taxon>Rhabditida</taxon>
        <taxon>Tylenchina</taxon>
        <taxon>Tylenchomorpha</taxon>
        <taxon>Sphaerularioidea</taxon>
        <taxon>Anguinidae</taxon>
        <taxon>Anguininae</taxon>
        <taxon>Ditylenchus</taxon>
    </lineage>
</organism>
<dbReference type="EMBL" id="JAKKPZ010000038">
    <property type="protein sequence ID" value="KAI1707917.1"/>
    <property type="molecule type" value="Genomic_DNA"/>
</dbReference>
<feature type="compositionally biased region" description="Polar residues" evidence="1">
    <location>
        <begin position="162"/>
        <end position="175"/>
    </location>
</feature>